<feature type="region of interest" description="Disordered" evidence="1">
    <location>
        <begin position="83"/>
        <end position="110"/>
    </location>
</feature>
<dbReference type="AlphaFoldDB" id="I3W2G4"/>
<feature type="compositionally biased region" description="Polar residues" evidence="1">
    <location>
        <begin position="87"/>
        <end position="104"/>
    </location>
</feature>
<proteinExistence type="predicted"/>
<sequence>MRVSATFKILKLLNLIKLNKTRSPRAARFALAGRPESFFFPWTDQKLRAKPKAIDPHHPMSSDFQKVSLPAAVGREFATDSGVPPLITNSLPTPVTETTSSSAHDASPNPAKEARYQCAKYLYPTCG</sequence>
<evidence type="ECO:0000256" key="1">
    <source>
        <dbReference type="SAM" id="MobiDB-lite"/>
    </source>
</evidence>
<evidence type="ECO:0000313" key="2">
    <source>
        <dbReference type="EMBL" id="AFK89791.1"/>
    </source>
</evidence>
<reference evidence="2" key="1">
    <citation type="submission" date="2012-01" db="EMBL/GenBank/DDBJ databases">
        <authorList>
            <person name="Summers A.O."/>
            <person name="Wireman J."/>
        </authorList>
    </citation>
    <scope>NUCLEOTIDE SEQUENCE</scope>
    <source>
        <strain evidence="2">NCPPB880</strain>
        <plasmid evidence="2">pNCPPB880-40</plasmid>
    </source>
</reference>
<name>I3W2G4_PSESX</name>
<organism evidence="2">
    <name type="scientific">Pseudomonas syringae</name>
    <dbReference type="NCBI Taxonomy" id="317"/>
    <lineage>
        <taxon>Bacteria</taxon>
        <taxon>Pseudomonadati</taxon>
        <taxon>Pseudomonadota</taxon>
        <taxon>Gammaproteobacteria</taxon>
        <taxon>Pseudomonadales</taxon>
        <taxon>Pseudomonadaceae</taxon>
        <taxon>Pseudomonas</taxon>
    </lineage>
</organism>
<accession>I3W2G4</accession>
<protein>
    <submittedName>
        <fullName evidence="2">Uncharacterized protein</fullName>
    </submittedName>
</protein>
<dbReference type="EMBL" id="JQ418534">
    <property type="protein sequence ID" value="AFK89791.1"/>
    <property type="molecule type" value="Genomic_DNA"/>
</dbReference>
<keyword evidence="2" id="KW-0614">Plasmid</keyword>
<geneLocation type="plasmid" evidence="2">
    <name>pNCPPB880-40</name>
</geneLocation>